<dbReference type="OrthoDB" id="9985637at2759"/>
<dbReference type="PIRSF" id="PIRSF009998">
    <property type="entry name" value="DLC7"/>
    <property type="match status" value="1"/>
</dbReference>
<keyword evidence="8 10" id="KW-0206">Cytoskeleton</keyword>
<evidence type="ECO:0000259" key="11">
    <source>
        <dbReference type="SMART" id="SM00960"/>
    </source>
</evidence>
<evidence type="ECO:0000256" key="1">
    <source>
        <dbReference type="ARBA" id="ARBA00004245"/>
    </source>
</evidence>
<dbReference type="FunFam" id="3.30.450.30:FF:000009">
    <property type="entry name" value="Dynein light chain roadblock"/>
    <property type="match status" value="1"/>
</dbReference>
<comment type="similarity">
    <text evidence="2 10">Belongs to the GAMAD family.</text>
</comment>
<evidence type="ECO:0000256" key="6">
    <source>
        <dbReference type="ARBA" id="ARBA00023017"/>
    </source>
</evidence>
<name>A0A835XLM7_9CHLO</name>
<dbReference type="GO" id="GO:0007018">
    <property type="term" value="P:microtubule-based movement"/>
    <property type="evidence" value="ECO:0007669"/>
    <property type="project" value="UniProtKB-UniRule"/>
</dbReference>
<dbReference type="EMBL" id="JAEHOE010000101">
    <property type="protein sequence ID" value="KAG2487097.1"/>
    <property type="molecule type" value="Genomic_DNA"/>
</dbReference>
<keyword evidence="4 10" id="KW-0963">Cytoplasm</keyword>
<dbReference type="PANTHER" id="PTHR10779">
    <property type="entry name" value="DYNEIN LIGHT CHAIN ROADBLOCK"/>
    <property type="match status" value="1"/>
</dbReference>
<comment type="caution">
    <text evidence="12">The sequence shown here is derived from an EMBL/GenBank/DDBJ whole genome shotgun (WGS) entry which is preliminary data.</text>
</comment>
<dbReference type="GO" id="GO:0045505">
    <property type="term" value="F:dynein intermediate chain binding"/>
    <property type="evidence" value="ECO:0007669"/>
    <property type="project" value="UniProtKB-UniRule"/>
</dbReference>
<reference evidence="12" key="1">
    <citation type="journal article" date="2020" name="bioRxiv">
        <title>Comparative genomics of Chlamydomonas.</title>
        <authorList>
            <person name="Craig R.J."/>
            <person name="Hasan A.R."/>
            <person name="Ness R.W."/>
            <person name="Keightley P.D."/>
        </authorList>
    </citation>
    <scope>NUCLEOTIDE SEQUENCE</scope>
    <source>
        <strain evidence="12">CCAP 11/70</strain>
    </source>
</reference>
<evidence type="ECO:0000256" key="4">
    <source>
        <dbReference type="ARBA" id="ARBA00022490"/>
    </source>
</evidence>
<comment type="subcellular location">
    <subcellularLocation>
        <location evidence="1 10">Cytoplasm</location>
        <location evidence="1 10">Cytoskeleton</location>
    </subcellularLocation>
</comment>
<sequence length="106" mass="11915">MVDVAAVDETFKRLQSHKGVLGIIVINADGIAVRTTFDNDLTVQYAALVSHFTVKARSAVKKLDGENDLRFLRIRSKKHEIMIAPEFEKSHEYYLVVVQDPSQGTL</sequence>
<keyword evidence="5 10" id="KW-0493">Microtubule</keyword>
<dbReference type="Gene3D" id="3.30.450.30">
    <property type="entry name" value="Dynein light chain 2a, cytoplasmic"/>
    <property type="match status" value="1"/>
</dbReference>
<dbReference type="InterPro" id="IPR016561">
    <property type="entry name" value="DYNLRB1/2"/>
</dbReference>
<keyword evidence="3 10" id="KW-0813">Transport</keyword>
<proteinExistence type="inferred from homology"/>
<dbReference type="AlphaFoldDB" id="A0A835XLM7"/>
<dbReference type="Proteomes" id="UP000612055">
    <property type="component" value="Unassembled WGS sequence"/>
</dbReference>
<organism evidence="12 13">
    <name type="scientific">Edaphochlamys debaryana</name>
    <dbReference type="NCBI Taxonomy" id="47281"/>
    <lineage>
        <taxon>Eukaryota</taxon>
        <taxon>Viridiplantae</taxon>
        <taxon>Chlorophyta</taxon>
        <taxon>core chlorophytes</taxon>
        <taxon>Chlorophyceae</taxon>
        <taxon>CS clade</taxon>
        <taxon>Chlamydomonadales</taxon>
        <taxon>Chlamydomonadales incertae sedis</taxon>
        <taxon>Edaphochlamys</taxon>
    </lineage>
</organism>
<dbReference type="GO" id="GO:0005737">
    <property type="term" value="C:cytoplasm"/>
    <property type="evidence" value="ECO:0007669"/>
    <property type="project" value="UniProtKB-UniRule"/>
</dbReference>
<feature type="domain" description="Roadblock/LAMTOR2" evidence="11">
    <location>
        <begin position="7"/>
        <end position="99"/>
    </location>
</feature>
<keyword evidence="13" id="KW-1185">Reference proteome</keyword>
<dbReference type="SMART" id="SM00960">
    <property type="entry name" value="Robl_LC7"/>
    <property type="match status" value="1"/>
</dbReference>
<evidence type="ECO:0000256" key="5">
    <source>
        <dbReference type="ARBA" id="ARBA00022701"/>
    </source>
</evidence>
<keyword evidence="7 10" id="KW-0505">Motor protein</keyword>
<accession>A0A835XLM7</accession>
<evidence type="ECO:0000313" key="13">
    <source>
        <dbReference type="Proteomes" id="UP000612055"/>
    </source>
</evidence>
<evidence type="ECO:0000256" key="8">
    <source>
        <dbReference type="ARBA" id="ARBA00023212"/>
    </source>
</evidence>
<dbReference type="GO" id="GO:0005868">
    <property type="term" value="C:cytoplasmic dynein complex"/>
    <property type="evidence" value="ECO:0007669"/>
    <property type="project" value="UniProtKB-UniRule"/>
</dbReference>
<dbReference type="SUPFAM" id="SSF103196">
    <property type="entry name" value="Roadblock/LC7 domain"/>
    <property type="match status" value="1"/>
</dbReference>
<gene>
    <name evidence="12" type="ORF">HYH03_014210</name>
</gene>
<dbReference type="Pfam" id="PF03259">
    <property type="entry name" value="Robl_LC7"/>
    <property type="match status" value="1"/>
</dbReference>
<dbReference type="InterPro" id="IPR004942">
    <property type="entry name" value="Roadblock/LAMTOR2_dom"/>
</dbReference>
<evidence type="ECO:0000256" key="7">
    <source>
        <dbReference type="ARBA" id="ARBA00023175"/>
    </source>
</evidence>
<evidence type="ECO:0000256" key="3">
    <source>
        <dbReference type="ARBA" id="ARBA00022448"/>
    </source>
</evidence>
<keyword evidence="6 10" id="KW-0243">Dynein</keyword>
<evidence type="ECO:0000256" key="10">
    <source>
        <dbReference type="PIRNR" id="PIRNR009998"/>
    </source>
</evidence>
<evidence type="ECO:0000313" key="12">
    <source>
        <dbReference type="EMBL" id="KAG2487097.1"/>
    </source>
</evidence>
<evidence type="ECO:0000256" key="2">
    <source>
        <dbReference type="ARBA" id="ARBA00007191"/>
    </source>
</evidence>
<protein>
    <recommendedName>
        <fullName evidence="10">Dynein light chain roadblock</fullName>
    </recommendedName>
</protein>
<dbReference type="GO" id="GO:0005874">
    <property type="term" value="C:microtubule"/>
    <property type="evidence" value="ECO:0007669"/>
    <property type="project" value="UniProtKB-UniRule"/>
</dbReference>
<evidence type="ECO:0000256" key="9">
    <source>
        <dbReference type="ARBA" id="ARBA00025362"/>
    </source>
</evidence>
<comment type="function">
    <text evidence="9">Acts as one of several non-catalytic accessory components of the cytoplasmic dynein 1 complex that are thought to be involved in linking dynein to cargos and to adapter proteins that regulate dynein function. Cytoplasmic dynein 1 acts as a motor for the intracellular retrograde motility of vesicles and organelles along microtubules.</text>
</comment>